<dbReference type="GO" id="GO:0005524">
    <property type="term" value="F:ATP binding"/>
    <property type="evidence" value="ECO:0007669"/>
    <property type="project" value="UniProtKB-KW"/>
</dbReference>
<dbReference type="KEGG" id="tre:TRIREDRAFT_60987"/>
<evidence type="ECO:0000256" key="8">
    <source>
        <dbReference type="ARBA" id="ARBA00023136"/>
    </source>
</evidence>
<dbReference type="GO" id="GO:0005886">
    <property type="term" value="C:plasma membrane"/>
    <property type="evidence" value="ECO:0007669"/>
    <property type="project" value="UniProtKB-SubCell"/>
</dbReference>
<dbReference type="VEuPathDB" id="FungiDB:TRIREDRAFT_60987"/>
<accession>G0RIU3</accession>
<comment type="subcellular location">
    <subcellularLocation>
        <location evidence="1">Cell membrane</location>
        <topology evidence="1">Multi-pass membrane protein</topology>
    </subcellularLocation>
</comment>
<dbReference type="GeneID" id="18486708"/>
<dbReference type="InterPro" id="IPR003593">
    <property type="entry name" value="AAA+_ATPase"/>
</dbReference>
<evidence type="ECO:0000259" key="11">
    <source>
        <dbReference type="PROSITE" id="PS50929"/>
    </source>
</evidence>
<dbReference type="PROSITE" id="PS50929">
    <property type="entry name" value="ABC_TM1F"/>
    <property type="match status" value="2"/>
</dbReference>
<dbReference type="PANTHER" id="PTHR24223:SF345">
    <property type="entry name" value="ABC MULTIDRUG TRANSPORTER (EUROFUNG)"/>
    <property type="match status" value="1"/>
</dbReference>
<dbReference type="PROSITE" id="PS50893">
    <property type="entry name" value="ABC_TRANSPORTER_2"/>
    <property type="match status" value="2"/>
</dbReference>
<evidence type="ECO:0000313" key="12">
    <source>
        <dbReference type="EMBL" id="EGR49146.1"/>
    </source>
</evidence>
<evidence type="ECO:0000313" key="13">
    <source>
        <dbReference type="Proteomes" id="UP000008984"/>
    </source>
</evidence>
<dbReference type="InterPro" id="IPR017871">
    <property type="entry name" value="ABC_transporter-like_CS"/>
</dbReference>
<evidence type="ECO:0000256" key="9">
    <source>
        <dbReference type="SAM" id="Phobius"/>
    </source>
</evidence>
<dbReference type="InterPro" id="IPR011527">
    <property type="entry name" value="ABC1_TM_dom"/>
</dbReference>
<feature type="transmembrane region" description="Helical" evidence="9">
    <location>
        <begin position="758"/>
        <end position="779"/>
    </location>
</feature>
<evidence type="ECO:0000256" key="1">
    <source>
        <dbReference type="ARBA" id="ARBA00004651"/>
    </source>
</evidence>
<dbReference type="Pfam" id="PF00005">
    <property type="entry name" value="ABC_tran"/>
    <property type="match status" value="2"/>
</dbReference>
<dbReference type="GO" id="GO:0016887">
    <property type="term" value="F:ATP hydrolysis activity"/>
    <property type="evidence" value="ECO:0007669"/>
    <property type="project" value="InterPro"/>
</dbReference>
<proteinExistence type="predicted"/>
<keyword evidence="4 9" id="KW-0812">Transmembrane</keyword>
<evidence type="ECO:0000256" key="3">
    <source>
        <dbReference type="ARBA" id="ARBA00022475"/>
    </source>
</evidence>
<dbReference type="InterPro" id="IPR003439">
    <property type="entry name" value="ABC_transporter-like_ATP-bd"/>
</dbReference>
<dbReference type="CDD" id="cd18579">
    <property type="entry name" value="ABC_6TM_ABCC_D1"/>
    <property type="match status" value="1"/>
</dbReference>
<keyword evidence="2" id="KW-0813">Transport</keyword>
<gene>
    <name evidence="12" type="ORF">TRIREDRAFT_60987</name>
</gene>
<feature type="transmembrane region" description="Helical" evidence="9">
    <location>
        <begin position="196"/>
        <end position="214"/>
    </location>
</feature>
<dbReference type="Proteomes" id="UP000008984">
    <property type="component" value="Unassembled WGS sequence"/>
</dbReference>
<feature type="transmembrane region" description="Helical" evidence="9">
    <location>
        <begin position="977"/>
        <end position="997"/>
    </location>
</feature>
<evidence type="ECO:0000259" key="10">
    <source>
        <dbReference type="PROSITE" id="PS50893"/>
    </source>
</evidence>
<dbReference type="PROSITE" id="PS00211">
    <property type="entry name" value="ABC_TRANSPORTER_1"/>
    <property type="match status" value="2"/>
</dbReference>
<evidence type="ECO:0000256" key="7">
    <source>
        <dbReference type="ARBA" id="ARBA00022989"/>
    </source>
</evidence>
<dbReference type="InterPro" id="IPR044746">
    <property type="entry name" value="ABCC_6TM_D1"/>
</dbReference>
<name>G0RIU3_HYPJQ</name>
<feature type="domain" description="ABC transporter" evidence="10">
    <location>
        <begin position="481"/>
        <end position="709"/>
    </location>
</feature>
<feature type="domain" description="ABC transmembrane type-1" evidence="11">
    <location>
        <begin position="759"/>
        <end position="1034"/>
    </location>
</feature>
<dbReference type="Gene3D" id="3.40.50.300">
    <property type="entry name" value="P-loop containing nucleotide triphosphate hydrolases"/>
    <property type="match status" value="2"/>
</dbReference>
<dbReference type="CDD" id="cd18580">
    <property type="entry name" value="ABC_6TM_ABCC_D2"/>
    <property type="match status" value="1"/>
</dbReference>
<dbReference type="Pfam" id="PF00664">
    <property type="entry name" value="ABC_membrane"/>
    <property type="match status" value="2"/>
</dbReference>
<feature type="transmembrane region" description="Helical" evidence="9">
    <location>
        <begin position="24"/>
        <end position="43"/>
    </location>
</feature>
<reference evidence="12 13" key="1">
    <citation type="journal article" date="2008" name="Nat. Biotechnol.">
        <title>Genome sequencing and analysis of the biomass-degrading fungus Trichoderma reesei (syn. Hypocrea jecorina).</title>
        <authorList>
            <person name="Martinez D."/>
            <person name="Berka R.M."/>
            <person name="Henrissat B."/>
            <person name="Saloheimo M."/>
            <person name="Arvas M."/>
            <person name="Baker S.E."/>
            <person name="Chapman J."/>
            <person name="Chertkov O."/>
            <person name="Coutinho P.M."/>
            <person name="Cullen D."/>
            <person name="Danchin E.G."/>
            <person name="Grigoriev I.V."/>
            <person name="Harris P."/>
            <person name="Jackson M."/>
            <person name="Kubicek C.P."/>
            <person name="Han C.S."/>
            <person name="Ho I."/>
            <person name="Larrondo L.F."/>
            <person name="de Leon A.L."/>
            <person name="Magnuson J.K."/>
            <person name="Merino S."/>
            <person name="Misra M."/>
            <person name="Nelson B."/>
            <person name="Putnam N."/>
            <person name="Robbertse B."/>
            <person name="Salamov A.A."/>
            <person name="Schmoll M."/>
            <person name="Terry A."/>
            <person name="Thayer N."/>
            <person name="Westerholm-Parvinen A."/>
            <person name="Schoch C.L."/>
            <person name="Yao J."/>
            <person name="Barabote R."/>
            <person name="Nelson M.A."/>
            <person name="Detter C."/>
            <person name="Bruce D."/>
            <person name="Kuske C.R."/>
            <person name="Xie G."/>
            <person name="Richardson P."/>
            <person name="Rokhsar D.S."/>
            <person name="Lucas S.M."/>
            <person name="Rubin E.M."/>
            <person name="Dunn-Coleman N."/>
            <person name="Ward M."/>
            <person name="Brettin T.S."/>
        </authorList>
    </citation>
    <scope>NUCLEOTIDE SEQUENCE [LARGE SCALE GENOMIC DNA]</scope>
    <source>
        <strain evidence="12 13">QM6a</strain>
    </source>
</reference>
<dbReference type="OrthoDB" id="4139357at2759"/>
<dbReference type="SUPFAM" id="SSF90123">
    <property type="entry name" value="ABC transporter transmembrane region"/>
    <property type="match status" value="2"/>
</dbReference>
<dbReference type="InterPro" id="IPR027417">
    <property type="entry name" value="P-loop_NTPase"/>
</dbReference>
<keyword evidence="7 9" id="KW-1133">Transmembrane helix</keyword>
<sequence length="1327" mass="145779">ALVASVGLVWLSTAEHKRSIRPSSLIVLYLLLTIVFDTFALTYPGFSRVRSGGRSHAFLVAEAASRVAILVLESHEKTRILRSEYSNMSPEETAGLIGSVLFWWLNGLLSRGNRSILRGSHLPPLDSELEAEDLRRKILRTWENRCNVLLRCLARPFFAATLPRLGLVIFRCSQPILIEQAVRFVQGYTKGDDASAGYWLVVAAAFVYLGQTFSHARYFHLTNRLELMTRASLTTLIYNKALNIGSHAAETGKVITIISTDVDGAVEAGRMVHEAWAKLFELVLGVVLLVRQVKWLAPLPFIIIVFCSQVSRYVAQNIRVRQKGWNMATQRRISVLSSILGSMKSVKALGVSGAIMSYIDQLREDEIKASKNVRFMNAVYNASANALGIFAPVATIVVYAAVARLQGSQLNVSTAFTTVAILALVTEPANMIMTIVPNAVATSANFERIQAYLLEPPRTDERRVTGPSSDAPRAHSAEAAVRLDGVTVVSPTTKDPLLHNVNLVLLRGSVTTCSGPVGSGKSTLAKVILGEISPSEGAVTVSSASIGYCDQQAWLPTGKVKQIVGGFSTAIDEERYNAAIHACCLEHDLAGFPEGDETVVGSRGINLSGGQRQRLALARLVYSLHDIVVLDDPFSALDGNTENTVVDNLLGPNGWFKKNNTAVFLVTNSAQHFHVADEILVLDKGRIATRGSWDELKSSVSELTKFTFAQAEKRPEPATKIAKGKSQSTADAEEDLYRKTGDFSLYSYYLKSAGASNVILLNICSASYSFGMFFPQYLLKWWTEGPPDKSSYYMAGYIALAVLAWVATNGSTWSTSIRIAPRSGALLHKSLLRTIFGAPLLFFTSTDIGVILNRFSQDISYVDRQLPFALITVSTQIFKMLFQLVLILNIQRWLTVCLPICAVAVYLVQRIYLRTSRQLRVLELEYQSSLYQWFLETAEGVVTIRSFGWSPAAEEKNIEALNWALRPRYTLMCVQRWLSLVLNLIVNGIAIGLIVLAVRWRGTTTGGDIGAALNLILAANATLVRLVESWASLEVSLGAIARLRNVERFTPKEDRPEEDLVTYAGWPTKGEAQIAHLDAGYSPEHQILHDVNIDIKAGQRLVICGRTGSGKSTIVAALLRLIDSTGVLKVDGQDLLRTPRSVVRQKCFITITQEPFLIPQATLRFNLDPHSVVSDQVLEEALQKVAIWPLLSSKSNHTAAADVLNSELSALPALSAGQSQLLAVARAIVRKHALAAESDHPGADVPRPILLLDEATSSLDSETEDFIYGVLDREFVREGYTAVIVAHRLAVVLGRWRPEQDRVAWVEDGRVPKVGSYEEVIELVSRK</sequence>
<dbReference type="RefSeq" id="XP_006965126.1">
    <property type="nucleotide sequence ID" value="XM_006965064.1"/>
</dbReference>
<dbReference type="EMBL" id="GL985063">
    <property type="protein sequence ID" value="EGR49146.1"/>
    <property type="molecule type" value="Genomic_DNA"/>
</dbReference>
<dbReference type="SMART" id="SM00382">
    <property type="entry name" value="AAA"/>
    <property type="match status" value="2"/>
</dbReference>
<organism evidence="13">
    <name type="scientific">Hypocrea jecorina (strain QM6a)</name>
    <name type="common">Trichoderma reesei</name>
    <dbReference type="NCBI Taxonomy" id="431241"/>
    <lineage>
        <taxon>Eukaryota</taxon>
        <taxon>Fungi</taxon>
        <taxon>Dikarya</taxon>
        <taxon>Ascomycota</taxon>
        <taxon>Pezizomycotina</taxon>
        <taxon>Sordariomycetes</taxon>
        <taxon>Hypocreomycetidae</taxon>
        <taxon>Hypocreales</taxon>
        <taxon>Hypocreaceae</taxon>
        <taxon>Trichoderma</taxon>
    </lineage>
</organism>
<feature type="transmembrane region" description="Helical" evidence="9">
    <location>
        <begin position="379"/>
        <end position="402"/>
    </location>
</feature>
<dbReference type="Gene3D" id="1.20.1560.10">
    <property type="entry name" value="ABC transporter type 1, transmembrane domain"/>
    <property type="match status" value="2"/>
</dbReference>
<evidence type="ECO:0000256" key="4">
    <source>
        <dbReference type="ARBA" id="ARBA00022692"/>
    </source>
</evidence>
<keyword evidence="13" id="KW-1185">Reference proteome</keyword>
<dbReference type="SUPFAM" id="SSF52540">
    <property type="entry name" value="P-loop containing nucleoside triphosphate hydrolases"/>
    <property type="match status" value="2"/>
</dbReference>
<feature type="transmembrane region" description="Helical" evidence="9">
    <location>
        <begin position="295"/>
        <end position="315"/>
    </location>
</feature>
<feature type="domain" description="ABC transporter" evidence="10">
    <location>
        <begin position="1072"/>
        <end position="1327"/>
    </location>
</feature>
<dbReference type="FunFam" id="1.20.1560.10:FF:000066">
    <property type="entry name" value="ABC multidrug transporter (Eurofung)"/>
    <property type="match status" value="1"/>
</dbReference>
<feature type="transmembrane region" description="Helical" evidence="9">
    <location>
        <begin position="831"/>
        <end position="852"/>
    </location>
</feature>
<dbReference type="InterPro" id="IPR050173">
    <property type="entry name" value="ABC_transporter_C-like"/>
</dbReference>
<dbReference type="InterPro" id="IPR036640">
    <property type="entry name" value="ABC1_TM_sf"/>
</dbReference>
<feature type="transmembrane region" description="Helical" evidence="9">
    <location>
        <begin position="791"/>
        <end position="810"/>
    </location>
</feature>
<evidence type="ECO:0000256" key="2">
    <source>
        <dbReference type="ARBA" id="ARBA00022448"/>
    </source>
</evidence>
<dbReference type="eggNOG" id="KOG0054">
    <property type="taxonomic scope" value="Eukaryota"/>
</dbReference>
<dbReference type="GO" id="GO:0140359">
    <property type="term" value="F:ABC-type transporter activity"/>
    <property type="evidence" value="ECO:0007669"/>
    <property type="project" value="InterPro"/>
</dbReference>
<feature type="transmembrane region" description="Helical" evidence="9">
    <location>
        <begin position="890"/>
        <end position="908"/>
    </location>
</feature>
<feature type="domain" description="ABC transmembrane type-1" evidence="11">
    <location>
        <begin position="183"/>
        <end position="441"/>
    </location>
</feature>
<keyword evidence="8 9" id="KW-0472">Membrane</keyword>
<dbReference type="PANTHER" id="PTHR24223">
    <property type="entry name" value="ATP-BINDING CASSETTE SUB-FAMILY C"/>
    <property type="match status" value="1"/>
</dbReference>
<keyword evidence="5" id="KW-0547">Nucleotide-binding</keyword>
<dbReference type="HOGENOM" id="CLU_000604_27_5_1"/>
<evidence type="ECO:0000256" key="6">
    <source>
        <dbReference type="ARBA" id="ARBA00022840"/>
    </source>
</evidence>
<evidence type="ECO:0000256" key="5">
    <source>
        <dbReference type="ARBA" id="ARBA00022741"/>
    </source>
</evidence>
<feature type="non-terminal residue" evidence="12">
    <location>
        <position position="1"/>
    </location>
</feature>
<keyword evidence="6" id="KW-0067">ATP-binding</keyword>
<protein>
    <submittedName>
        <fullName evidence="12">Predicted protein</fullName>
    </submittedName>
</protein>
<keyword evidence="3" id="KW-1003">Cell membrane</keyword>
<dbReference type="InterPro" id="IPR044726">
    <property type="entry name" value="ABCC_6TM_D2"/>
</dbReference>